<evidence type="ECO:0000313" key="2">
    <source>
        <dbReference type="EMBL" id="AOJ76676.1"/>
    </source>
</evidence>
<evidence type="ECO:0000313" key="3">
    <source>
        <dbReference type="Proteomes" id="UP000243680"/>
    </source>
</evidence>
<organism evidence="2 3">
    <name type="scientific">Burkholderia ubonensis</name>
    <dbReference type="NCBI Taxonomy" id="101571"/>
    <lineage>
        <taxon>Bacteria</taxon>
        <taxon>Pseudomonadati</taxon>
        <taxon>Pseudomonadota</taxon>
        <taxon>Betaproteobacteria</taxon>
        <taxon>Burkholderiales</taxon>
        <taxon>Burkholderiaceae</taxon>
        <taxon>Burkholderia</taxon>
        <taxon>Burkholderia cepacia complex</taxon>
    </lineage>
</organism>
<evidence type="ECO:0008006" key="4">
    <source>
        <dbReference type="Google" id="ProtNLM"/>
    </source>
</evidence>
<name>A0A1B4LHJ7_9BURK</name>
<proteinExistence type="predicted"/>
<dbReference type="PROSITE" id="PS51257">
    <property type="entry name" value="PROKAR_LIPOPROTEIN"/>
    <property type="match status" value="1"/>
</dbReference>
<dbReference type="AlphaFoldDB" id="A0A1B4LHJ7"/>
<reference evidence="2 3" key="1">
    <citation type="submission" date="2015-12" db="EMBL/GenBank/DDBJ databases">
        <title>Diversity of Burkholderia near neighbor genomes.</title>
        <authorList>
            <person name="Sahl J."/>
            <person name="Wagner D."/>
            <person name="Keim P."/>
        </authorList>
    </citation>
    <scope>NUCLEOTIDE SEQUENCE [LARGE SCALE GENOMIC DNA]</scope>
    <source>
        <strain evidence="2 3">MSMB0783</strain>
    </source>
</reference>
<accession>A0A1B4LHJ7</accession>
<feature type="signal peptide" evidence="1">
    <location>
        <begin position="1"/>
        <end position="29"/>
    </location>
</feature>
<evidence type="ECO:0000256" key="1">
    <source>
        <dbReference type="SAM" id="SignalP"/>
    </source>
</evidence>
<gene>
    <name evidence="2" type="ORF">WJ35_16440</name>
</gene>
<sequence>MFKRKENSMRWMKQGVAMGLAWAIAGVLAGCNTLDAEAPALPADAKVVLARVVRRVDFAQQGSGTTAEVGGGYLGGSGISSGGFLGAGLGFDLSRLFERGGSAPVYHYEVRLSDGTLRQLDTTSKVAPGRCVDVIDSAQPGYPRLRGSTDDCGP</sequence>
<keyword evidence="1" id="KW-0732">Signal</keyword>
<dbReference type="EMBL" id="CP013421">
    <property type="protein sequence ID" value="AOJ76676.1"/>
    <property type="molecule type" value="Genomic_DNA"/>
</dbReference>
<protein>
    <recommendedName>
        <fullName evidence="4">Lipoprotein</fullName>
    </recommendedName>
</protein>
<feature type="chain" id="PRO_5008565004" description="Lipoprotein" evidence="1">
    <location>
        <begin position="30"/>
        <end position="154"/>
    </location>
</feature>
<dbReference type="Proteomes" id="UP000243680">
    <property type="component" value="Chromosome 3"/>
</dbReference>